<dbReference type="Proteomes" id="UP001501005">
    <property type="component" value="Unassembled WGS sequence"/>
</dbReference>
<name>A0ABP4A346_9ACTN</name>
<accession>A0ABP4A346</accession>
<dbReference type="InterPro" id="IPR007278">
    <property type="entry name" value="DUF397"/>
</dbReference>
<feature type="domain" description="DUF397" evidence="2">
    <location>
        <begin position="63"/>
        <end position="105"/>
    </location>
</feature>
<reference evidence="4" key="1">
    <citation type="journal article" date="2019" name="Int. J. Syst. Evol. Microbiol.">
        <title>The Global Catalogue of Microorganisms (GCM) 10K type strain sequencing project: providing services to taxonomists for standard genome sequencing and annotation.</title>
        <authorList>
            <consortium name="The Broad Institute Genomics Platform"/>
            <consortium name="The Broad Institute Genome Sequencing Center for Infectious Disease"/>
            <person name="Wu L."/>
            <person name="Ma J."/>
        </authorList>
    </citation>
    <scope>NUCLEOTIDE SEQUENCE [LARGE SCALE GENOMIC DNA]</scope>
    <source>
        <strain evidence="4">JCM 10673</strain>
    </source>
</reference>
<sequence length="143" mass="15963">MASDEDGPATRVSPDTCAHIRRGRCGMAETEAEIKARKERERDELYALDISGVEWHCAPGTEEHEERVEIAYLPGGAVAMRSSLDPDTVLRYTEAEWRAFVLGARDGEFDLEPAPRDGGSAEREGAKKEKEENAKKEREEKEA</sequence>
<evidence type="ECO:0000313" key="4">
    <source>
        <dbReference type="Proteomes" id="UP001501005"/>
    </source>
</evidence>
<keyword evidence="4" id="KW-1185">Reference proteome</keyword>
<gene>
    <name evidence="3" type="ORF">GCM10009549_52960</name>
</gene>
<dbReference type="EMBL" id="BAAAHG010000067">
    <property type="protein sequence ID" value="GAA0929872.1"/>
    <property type="molecule type" value="Genomic_DNA"/>
</dbReference>
<proteinExistence type="predicted"/>
<comment type="caution">
    <text evidence="3">The sequence shown here is derived from an EMBL/GenBank/DDBJ whole genome shotgun (WGS) entry which is preliminary data.</text>
</comment>
<dbReference type="Pfam" id="PF04149">
    <property type="entry name" value="DUF397"/>
    <property type="match status" value="1"/>
</dbReference>
<evidence type="ECO:0000259" key="2">
    <source>
        <dbReference type="Pfam" id="PF04149"/>
    </source>
</evidence>
<organism evidence="3 4">
    <name type="scientific">Streptomyces thermoalcalitolerans</name>
    <dbReference type="NCBI Taxonomy" id="65605"/>
    <lineage>
        <taxon>Bacteria</taxon>
        <taxon>Bacillati</taxon>
        <taxon>Actinomycetota</taxon>
        <taxon>Actinomycetes</taxon>
        <taxon>Kitasatosporales</taxon>
        <taxon>Streptomycetaceae</taxon>
        <taxon>Streptomyces</taxon>
    </lineage>
</organism>
<evidence type="ECO:0000313" key="3">
    <source>
        <dbReference type="EMBL" id="GAA0929872.1"/>
    </source>
</evidence>
<protein>
    <recommendedName>
        <fullName evidence="2">DUF397 domain-containing protein</fullName>
    </recommendedName>
</protein>
<feature type="region of interest" description="Disordered" evidence="1">
    <location>
        <begin position="108"/>
        <end position="143"/>
    </location>
</feature>
<evidence type="ECO:0000256" key="1">
    <source>
        <dbReference type="SAM" id="MobiDB-lite"/>
    </source>
</evidence>